<gene>
    <name evidence="1" type="ORF">E1A91_D12G090200v1</name>
</gene>
<name>A0A5D2SCI2_GOSMU</name>
<dbReference type="AlphaFoldDB" id="A0A5D2SCI2"/>
<dbReference type="Gene3D" id="3.30.1440.10">
    <property type="match status" value="1"/>
</dbReference>
<evidence type="ECO:0000313" key="2">
    <source>
        <dbReference type="Proteomes" id="UP000323597"/>
    </source>
</evidence>
<dbReference type="InterPro" id="IPR022803">
    <property type="entry name" value="Ribosomal_uL5_dom_sf"/>
</dbReference>
<evidence type="ECO:0008006" key="3">
    <source>
        <dbReference type="Google" id="ProtNLM"/>
    </source>
</evidence>
<evidence type="ECO:0000313" key="1">
    <source>
        <dbReference type="EMBL" id="TYI50260.1"/>
    </source>
</evidence>
<dbReference type="Proteomes" id="UP000323597">
    <property type="component" value="Chromosome D12"/>
</dbReference>
<sequence>MFSLHFYYEDVSRQNLLLKPNHANVIEVPGSYEIRVVPKAPYNFIIKNEKLAMEIPRCQKKYIHKGGQIKTKGYVSDLARQSTLQGHGMFNFSIQFSMETEFYEFSPEHEDHCQHFEHIRGFNVTIVTSANTQDETLPPWSDFLQWE</sequence>
<dbReference type="EMBL" id="CM017660">
    <property type="protein sequence ID" value="TYI50260.1"/>
    <property type="molecule type" value="Genomic_DNA"/>
</dbReference>
<dbReference type="SUPFAM" id="SSF55282">
    <property type="entry name" value="RL5-like"/>
    <property type="match status" value="1"/>
</dbReference>
<reference evidence="1 2" key="1">
    <citation type="submission" date="2019-07" db="EMBL/GenBank/DDBJ databases">
        <title>WGS assembly of Gossypium mustelinum.</title>
        <authorList>
            <person name="Chen Z.J."/>
            <person name="Sreedasyam A."/>
            <person name="Ando A."/>
            <person name="Song Q."/>
            <person name="De L."/>
            <person name="Hulse-Kemp A."/>
            <person name="Ding M."/>
            <person name="Ye W."/>
            <person name="Kirkbride R."/>
            <person name="Jenkins J."/>
            <person name="Plott C."/>
            <person name="Lovell J."/>
            <person name="Lin Y.-M."/>
            <person name="Vaughn R."/>
            <person name="Liu B."/>
            <person name="Li W."/>
            <person name="Simpson S."/>
            <person name="Scheffler B."/>
            <person name="Saski C."/>
            <person name="Grover C."/>
            <person name="Hu G."/>
            <person name="Conover J."/>
            <person name="Carlson J."/>
            <person name="Shu S."/>
            <person name="Boston L."/>
            <person name="Williams M."/>
            <person name="Peterson D."/>
            <person name="Mcgee K."/>
            <person name="Jones D."/>
            <person name="Wendel J."/>
            <person name="Stelly D."/>
            <person name="Grimwood J."/>
            <person name="Schmutz J."/>
        </authorList>
    </citation>
    <scope>NUCLEOTIDE SEQUENCE [LARGE SCALE GENOMIC DNA]</scope>
    <source>
        <strain evidence="1">1408120.09</strain>
    </source>
</reference>
<accession>A0A5D2SCI2</accession>
<protein>
    <recommendedName>
        <fullName evidence="3">Ribosomal protein L5</fullName>
    </recommendedName>
</protein>
<organism evidence="1 2">
    <name type="scientific">Gossypium mustelinum</name>
    <name type="common">Cotton</name>
    <name type="synonym">Gossypium caicoense</name>
    <dbReference type="NCBI Taxonomy" id="34275"/>
    <lineage>
        <taxon>Eukaryota</taxon>
        <taxon>Viridiplantae</taxon>
        <taxon>Streptophyta</taxon>
        <taxon>Embryophyta</taxon>
        <taxon>Tracheophyta</taxon>
        <taxon>Spermatophyta</taxon>
        <taxon>Magnoliopsida</taxon>
        <taxon>eudicotyledons</taxon>
        <taxon>Gunneridae</taxon>
        <taxon>Pentapetalae</taxon>
        <taxon>rosids</taxon>
        <taxon>malvids</taxon>
        <taxon>Malvales</taxon>
        <taxon>Malvaceae</taxon>
        <taxon>Malvoideae</taxon>
        <taxon>Gossypium</taxon>
    </lineage>
</organism>
<keyword evidence="2" id="KW-1185">Reference proteome</keyword>
<proteinExistence type="predicted"/>